<keyword evidence="2" id="KW-0472">Membrane</keyword>
<dbReference type="HOGENOM" id="CLU_036604_0_2_9"/>
<feature type="transmembrane region" description="Helical" evidence="2">
    <location>
        <begin position="12"/>
        <end position="33"/>
    </location>
</feature>
<organism evidence="3 4">
    <name type="scientific">Lactobacillus johnsonii ATCC 33200</name>
    <dbReference type="NCBI Taxonomy" id="525330"/>
    <lineage>
        <taxon>Bacteria</taxon>
        <taxon>Bacillati</taxon>
        <taxon>Bacillota</taxon>
        <taxon>Bacilli</taxon>
        <taxon>Lactobacillales</taxon>
        <taxon>Lactobacillaceae</taxon>
        <taxon>Lactobacillus</taxon>
    </lineage>
</organism>
<dbReference type="PATRIC" id="fig|525330.7.peg.786"/>
<evidence type="ECO:0000313" key="3">
    <source>
        <dbReference type="EMBL" id="EEJ60623.1"/>
    </source>
</evidence>
<evidence type="ECO:0000313" key="4">
    <source>
        <dbReference type="Proteomes" id="UP000003491"/>
    </source>
</evidence>
<proteinExistence type="inferred from homology"/>
<dbReference type="InterPro" id="IPR043129">
    <property type="entry name" value="ATPase_NBD"/>
</dbReference>
<dbReference type="Pfam" id="PF00480">
    <property type="entry name" value="ROK"/>
    <property type="match status" value="1"/>
</dbReference>
<dbReference type="AlphaFoldDB" id="C2E3G2"/>
<gene>
    <name evidence="3" type="ORF">HMPREF0528_0286</name>
</gene>
<accession>C2E3G2</accession>
<comment type="caution">
    <text evidence="3">The sequence shown here is derived from an EMBL/GenBank/DDBJ whole genome shotgun (WGS) entry which is preliminary data.</text>
</comment>
<evidence type="ECO:0000256" key="1">
    <source>
        <dbReference type="ARBA" id="ARBA00006479"/>
    </source>
</evidence>
<keyword evidence="2" id="KW-0812">Transmembrane</keyword>
<comment type="similarity">
    <text evidence="1">Belongs to the ROK (NagC/XylR) family.</text>
</comment>
<sequence length="300" mass="32656">MINMKDKIKREVILMNLIAIDIGGTTIKIATWINQKLKMAFTIDTPDNLDTFYEELIDAVKEIKANHNIDGVAISSPGAVNKATGVIEGASALPYIHNFKIVPELEKRFGLPVSIENDANCAALAEITDGAAKGCSSMAFLVIGTGVGGSIIINNQIWHGTHLYGGEFGFMIIDGKQLSELASPVTMAKRYNKKTGKDFDGKTVFELADTDDPVAQEERGKLLHALAVAIFNIQHSFDPKKIIIGGGISQNPELVPLLDDEIAKLRNKMDIETVKPILDICTLKNEANLRGAVADFEKEH</sequence>
<keyword evidence="2" id="KW-1133">Transmembrane helix</keyword>
<dbReference type="SUPFAM" id="SSF53067">
    <property type="entry name" value="Actin-like ATPase domain"/>
    <property type="match status" value="1"/>
</dbReference>
<dbReference type="Gene3D" id="3.30.420.40">
    <property type="match status" value="2"/>
</dbReference>
<dbReference type="EMBL" id="ACGR01000023">
    <property type="protein sequence ID" value="EEJ60623.1"/>
    <property type="molecule type" value="Genomic_DNA"/>
</dbReference>
<dbReference type="Proteomes" id="UP000003491">
    <property type="component" value="Unassembled WGS sequence"/>
</dbReference>
<reference evidence="3 4" key="1">
    <citation type="submission" date="2009-01" db="EMBL/GenBank/DDBJ databases">
        <authorList>
            <person name="Qin X."/>
            <person name="Bachman B."/>
            <person name="Battles P."/>
            <person name="Bell A."/>
            <person name="Bess C."/>
            <person name="Bickham C."/>
            <person name="Chaboub L."/>
            <person name="Chen D."/>
            <person name="Coyle M."/>
            <person name="Deiros D.R."/>
            <person name="Dinh H."/>
            <person name="Forbes L."/>
            <person name="Fowler G."/>
            <person name="Francisco L."/>
            <person name="Fu Q."/>
            <person name="Gubbala S."/>
            <person name="Hale W."/>
            <person name="Han Y."/>
            <person name="Hemphill L."/>
            <person name="Highlander S.K."/>
            <person name="Hirani K."/>
            <person name="Hogues M."/>
            <person name="Jackson L."/>
            <person name="Jakkamsetti A."/>
            <person name="Javaid M."/>
            <person name="Jiang H."/>
            <person name="Korchina V."/>
            <person name="Kovar C."/>
            <person name="Lara F."/>
            <person name="Lee S."/>
            <person name="Mata R."/>
            <person name="Mathew T."/>
            <person name="Moen C."/>
            <person name="Morales K."/>
            <person name="Munidasa M."/>
            <person name="Nazareth L."/>
            <person name="Ngo R."/>
            <person name="Nguyen L."/>
            <person name="Okwuonu G."/>
            <person name="Ongeri F."/>
            <person name="Patil S."/>
            <person name="Petrosino J."/>
            <person name="Pham C."/>
            <person name="Pham P."/>
            <person name="Pu L.-L."/>
            <person name="Puazo M."/>
            <person name="Raj R."/>
            <person name="Reid J."/>
            <person name="Rouhana J."/>
            <person name="Saada N."/>
            <person name="Shang Y."/>
            <person name="Simmons D."/>
            <person name="Thornton R."/>
            <person name="Warren J."/>
            <person name="Weissenberger G."/>
            <person name="Zhang J."/>
            <person name="Zhang L."/>
            <person name="Zhou C."/>
            <person name="Zhu D."/>
            <person name="Muzny D."/>
            <person name="Worley K."/>
            <person name="Gibbs R."/>
        </authorList>
    </citation>
    <scope>NUCLEOTIDE SEQUENCE [LARGE SCALE GENOMIC DNA]</scope>
    <source>
        <strain evidence="3 4">ATCC 33200</strain>
    </source>
</reference>
<dbReference type="PANTHER" id="PTHR18964">
    <property type="entry name" value="ROK (REPRESSOR, ORF, KINASE) FAMILY"/>
    <property type="match status" value="1"/>
</dbReference>
<dbReference type="PANTHER" id="PTHR18964:SF170">
    <property type="entry name" value="SUGAR KINASE"/>
    <property type="match status" value="1"/>
</dbReference>
<dbReference type="CDD" id="cd24152">
    <property type="entry name" value="ASKHA_NBD_ROK-like"/>
    <property type="match status" value="1"/>
</dbReference>
<name>C2E3G2_LACJH</name>
<dbReference type="InterPro" id="IPR000600">
    <property type="entry name" value="ROK"/>
</dbReference>
<protein>
    <submittedName>
        <fullName evidence="3">ROK family protein</fullName>
    </submittedName>
</protein>
<evidence type="ECO:0000256" key="2">
    <source>
        <dbReference type="SAM" id="Phobius"/>
    </source>
</evidence>